<organism evidence="2">
    <name type="scientific">Myoviridae sp. ctTRu92</name>
    <dbReference type="NCBI Taxonomy" id="2825111"/>
    <lineage>
        <taxon>Viruses</taxon>
        <taxon>Duplodnaviria</taxon>
        <taxon>Heunggongvirae</taxon>
        <taxon>Uroviricota</taxon>
        <taxon>Caudoviricetes</taxon>
    </lineage>
</organism>
<name>A0A8S5Q7Y1_9CAUD</name>
<dbReference type="Pfam" id="PF13392">
    <property type="entry name" value="HNH_3"/>
    <property type="match status" value="1"/>
</dbReference>
<keyword evidence="2" id="KW-0255">Endonuclease</keyword>
<accession>A0A8S5Q7Y1</accession>
<dbReference type="InterPro" id="IPR003615">
    <property type="entry name" value="HNH_nuc"/>
</dbReference>
<keyword evidence="2" id="KW-0540">Nuclease</keyword>
<proteinExistence type="predicted"/>
<dbReference type="Gene3D" id="3.90.75.20">
    <property type="match status" value="1"/>
</dbReference>
<evidence type="ECO:0000259" key="1">
    <source>
        <dbReference type="Pfam" id="PF13392"/>
    </source>
</evidence>
<keyword evidence="2" id="KW-0378">Hydrolase</keyword>
<reference evidence="2" key="1">
    <citation type="journal article" date="2021" name="Proc. Natl. Acad. Sci. U.S.A.">
        <title>A Catalog of Tens of Thousands of Viruses from Human Metagenomes Reveals Hidden Associations with Chronic Diseases.</title>
        <authorList>
            <person name="Tisza M.J."/>
            <person name="Buck C.B."/>
        </authorList>
    </citation>
    <scope>NUCLEOTIDE SEQUENCE</scope>
    <source>
        <strain evidence="2">CtTRu92</strain>
    </source>
</reference>
<dbReference type="EMBL" id="BK015589">
    <property type="protein sequence ID" value="DAE14604.1"/>
    <property type="molecule type" value="Genomic_DNA"/>
</dbReference>
<dbReference type="SUPFAM" id="SSF54060">
    <property type="entry name" value="His-Me finger endonucleases"/>
    <property type="match status" value="1"/>
</dbReference>
<dbReference type="GO" id="GO:0004519">
    <property type="term" value="F:endonuclease activity"/>
    <property type="evidence" value="ECO:0007669"/>
    <property type="project" value="UniProtKB-KW"/>
</dbReference>
<evidence type="ECO:0000313" key="2">
    <source>
        <dbReference type="EMBL" id="DAE14604.1"/>
    </source>
</evidence>
<protein>
    <submittedName>
        <fullName evidence="2">Homing endonuclease</fullName>
    </submittedName>
</protein>
<dbReference type="InterPro" id="IPR044925">
    <property type="entry name" value="His-Me_finger_sf"/>
</dbReference>
<sequence>MYDTSYRFIPGYQNKYQIDVYGHVREVINFGKFQPVVAKLTTDGYVSVVLKYGKPSWVGIHRLVAKTFLSNPENLTDVDHLDSDIQNNFVSNLEWVSHRENCRRSAVRRKQSGNTKKRRIRVVETGQVFESMSQASKTLGIRYGSVLGSIYMKKPVKGFTFEDIKDTEV</sequence>
<feature type="domain" description="HNH nuclease" evidence="1">
    <location>
        <begin position="60"/>
        <end position="101"/>
    </location>
</feature>